<evidence type="ECO:0000256" key="4">
    <source>
        <dbReference type="ARBA" id="ARBA00023242"/>
    </source>
</evidence>
<organism evidence="6 7">
    <name type="scientific">Malassezia furfur</name>
    <name type="common">Pityriasis versicolor infection agent</name>
    <name type="synonym">Pityrosporum furfur</name>
    <dbReference type="NCBI Taxonomy" id="55194"/>
    <lineage>
        <taxon>Eukaryota</taxon>
        <taxon>Fungi</taxon>
        <taxon>Dikarya</taxon>
        <taxon>Basidiomycota</taxon>
        <taxon>Ustilaginomycotina</taxon>
        <taxon>Malasseziomycetes</taxon>
        <taxon>Malasseziales</taxon>
        <taxon>Malasseziaceae</taxon>
        <taxon>Malassezia</taxon>
    </lineage>
</organism>
<evidence type="ECO:0000256" key="5">
    <source>
        <dbReference type="SAM" id="MobiDB-lite"/>
    </source>
</evidence>
<feature type="region of interest" description="Disordered" evidence="5">
    <location>
        <begin position="231"/>
        <end position="253"/>
    </location>
</feature>
<evidence type="ECO:0008006" key="8">
    <source>
        <dbReference type="Google" id="ProtNLM"/>
    </source>
</evidence>
<feature type="region of interest" description="Disordered" evidence="5">
    <location>
        <begin position="1"/>
        <end position="47"/>
    </location>
</feature>
<comment type="subcellular location">
    <subcellularLocation>
        <location evidence="1">Nucleus</location>
    </subcellularLocation>
</comment>
<keyword evidence="3" id="KW-0238">DNA-binding</keyword>
<evidence type="ECO:0000313" key="6">
    <source>
        <dbReference type="EMBL" id="WFD49317.1"/>
    </source>
</evidence>
<proteinExistence type="predicted"/>
<dbReference type="CDD" id="cd12148">
    <property type="entry name" value="fungal_TF_MHR"/>
    <property type="match status" value="1"/>
</dbReference>
<reference evidence="6 7" key="1">
    <citation type="journal article" date="2020" name="Elife">
        <title>Loss of centromere function drives karyotype evolution in closely related Malassezia species.</title>
        <authorList>
            <person name="Sankaranarayanan S.R."/>
            <person name="Ianiri G."/>
            <person name="Coelho M.A."/>
            <person name="Reza M.H."/>
            <person name="Thimmappa B.C."/>
            <person name="Ganguly P."/>
            <person name="Vadnala R.N."/>
            <person name="Sun S."/>
            <person name="Siddharthan R."/>
            <person name="Tellgren-Roth C."/>
            <person name="Dawson T.L."/>
            <person name="Heitman J."/>
            <person name="Sanyal K."/>
        </authorList>
    </citation>
    <scope>NUCLEOTIDE SEQUENCE [LARGE SCALE GENOMIC DNA]</scope>
    <source>
        <strain evidence="6">CBS14141</strain>
    </source>
</reference>
<sequence>MMDNAGIVFRSRSSRPSKYGPKRGAADKAAEASAAQGGARTLDPAPVDAQGFAVPTTTASMTVNGAATVPAHLGALNAAGLNGGANMWLSANDAAAQGMYSGAEKPAPVPPNGLPTGLSMDVLNSLPPNVWPAFQPNLASLPNAPDMAANQPAAYGQAGGAEQLAAPLGLPASSLFTLGHQDLAAGQSSLPSSVASPAPTNDVLGDAAWKKPEPSANDLSLLTKPIAEGDAEASARNAASVSPARHEPDGTAPDRCQAALYHFLTSQSVANIATQQLAEFYAEHGAGRGADARPTADGDRLIQEEAHGCTSAASMYVRVLDANGDVAHVPATEHPQSLASLYLSQTHGPPYPGAPPENAAGAPTLFPPGARGEADYDALRAQADALLRRDAVRPLLGLARDDLQRTLPFLQWGLIDRYLSSTTQAGAAQWTPTQGRQRQALLLLLVALATTLHPAIATAGTPPASAWPFGLACYRVARGLLTPRTAEPAVEELSLEFVESLIVLDLYLYRCKQYSEASLALARAVSACLTLSEQPVVVQPSEHALGTAIYHREMLKRYLWVVFILDRLNQVESNGHTRMLFTHTIGALEQPTLLRDIPLDGCAADEGVTPDSIRTFVSQINLAHILGEAAEQGLFSSKPTPQAPGSALHTTAILFQEKLTRWASDSPCIIHSPSLTTDLFLAAWTTPSSLNLKVLYQACLGHLQQFAVA</sequence>
<keyword evidence="7" id="KW-1185">Reference proteome</keyword>
<evidence type="ECO:0000256" key="2">
    <source>
        <dbReference type="ARBA" id="ARBA00022723"/>
    </source>
</evidence>
<dbReference type="PANTHER" id="PTHR46910">
    <property type="entry name" value="TRANSCRIPTION FACTOR PDR1"/>
    <property type="match status" value="1"/>
</dbReference>
<feature type="region of interest" description="Disordered" evidence="5">
    <location>
        <begin position="187"/>
        <end position="217"/>
    </location>
</feature>
<evidence type="ECO:0000313" key="7">
    <source>
        <dbReference type="Proteomes" id="UP000818624"/>
    </source>
</evidence>
<evidence type="ECO:0000256" key="3">
    <source>
        <dbReference type="ARBA" id="ARBA00023125"/>
    </source>
</evidence>
<evidence type="ECO:0000256" key="1">
    <source>
        <dbReference type="ARBA" id="ARBA00004123"/>
    </source>
</evidence>
<accession>A0ABY8EUU0</accession>
<name>A0ABY8EUU0_MALFU</name>
<dbReference type="Proteomes" id="UP000818624">
    <property type="component" value="Chromosome 4"/>
</dbReference>
<keyword evidence="2" id="KW-0479">Metal-binding</keyword>
<keyword evidence="4" id="KW-0539">Nucleus</keyword>
<dbReference type="EMBL" id="CP046237">
    <property type="protein sequence ID" value="WFD49317.1"/>
    <property type="molecule type" value="Genomic_DNA"/>
</dbReference>
<protein>
    <recommendedName>
        <fullName evidence="8">Transcription factor domain-containing protein</fullName>
    </recommendedName>
</protein>
<feature type="region of interest" description="Disordered" evidence="5">
    <location>
        <begin position="347"/>
        <end position="367"/>
    </location>
</feature>
<gene>
    <name evidence="6" type="ORF">GLX27_003997</name>
</gene>
<dbReference type="PANTHER" id="PTHR46910:SF3">
    <property type="entry name" value="HALOTOLERANCE PROTEIN 9-RELATED"/>
    <property type="match status" value="1"/>
</dbReference>
<feature type="compositionally biased region" description="Low complexity" evidence="5">
    <location>
        <begin position="187"/>
        <end position="199"/>
    </location>
</feature>
<dbReference type="InterPro" id="IPR050987">
    <property type="entry name" value="AtrR-like"/>
</dbReference>